<dbReference type="EMBL" id="SSOB01000026">
    <property type="protein sequence ID" value="THF76269.1"/>
    <property type="molecule type" value="Genomic_DNA"/>
</dbReference>
<dbReference type="PANTHER" id="PTHR31157:SF1">
    <property type="entry name" value="SCP DOMAIN-CONTAINING PROTEIN"/>
    <property type="match status" value="1"/>
</dbReference>
<dbReference type="Proteomes" id="UP000310636">
    <property type="component" value="Unassembled WGS sequence"/>
</dbReference>
<dbReference type="InterPro" id="IPR014044">
    <property type="entry name" value="CAP_dom"/>
</dbReference>
<dbReference type="Gene3D" id="3.40.33.10">
    <property type="entry name" value="CAP"/>
    <property type="match status" value="1"/>
</dbReference>
<dbReference type="OrthoDB" id="9783944at2"/>
<feature type="domain" description="SCP" evidence="2">
    <location>
        <begin position="96"/>
        <end position="214"/>
    </location>
</feature>
<dbReference type="SUPFAM" id="SSF55797">
    <property type="entry name" value="PR-1-like"/>
    <property type="match status" value="1"/>
</dbReference>
<dbReference type="Pfam" id="PF00188">
    <property type="entry name" value="CAP"/>
    <property type="match status" value="1"/>
</dbReference>
<evidence type="ECO:0000256" key="1">
    <source>
        <dbReference type="SAM" id="MobiDB-lite"/>
    </source>
</evidence>
<feature type="region of interest" description="Disordered" evidence="1">
    <location>
        <begin position="32"/>
        <end position="82"/>
    </location>
</feature>
<dbReference type="AlphaFoldDB" id="A0A4S4BN31"/>
<feature type="compositionally biased region" description="Basic residues" evidence="1">
    <location>
        <begin position="1"/>
        <end position="15"/>
    </location>
</feature>
<reference evidence="3 4" key="1">
    <citation type="submission" date="2019-04" db="EMBL/GenBank/DDBJ databases">
        <title>Cohnella sp. nov. isolated from preserved vegetables.</title>
        <authorList>
            <person name="Lin S.-Y."/>
            <person name="Hung M.-H."/>
            <person name="Young C.-C."/>
        </authorList>
    </citation>
    <scope>NUCLEOTIDE SEQUENCE [LARGE SCALE GENOMIC DNA]</scope>
    <source>
        <strain evidence="3 4">CC-MHH1044</strain>
    </source>
</reference>
<proteinExistence type="predicted"/>
<feature type="compositionally biased region" description="Low complexity" evidence="1">
    <location>
        <begin position="54"/>
        <end position="68"/>
    </location>
</feature>
<evidence type="ECO:0000313" key="4">
    <source>
        <dbReference type="Proteomes" id="UP000310636"/>
    </source>
</evidence>
<evidence type="ECO:0000313" key="3">
    <source>
        <dbReference type="EMBL" id="THF76269.1"/>
    </source>
</evidence>
<dbReference type="InterPro" id="IPR035940">
    <property type="entry name" value="CAP_sf"/>
</dbReference>
<name>A0A4S4BN31_9BACL</name>
<dbReference type="CDD" id="cd05379">
    <property type="entry name" value="CAP_bacterial"/>
    <property type="match status" value="1"/>
</dbReference>
<protein>
    <submittedName>
        <fullName evidence="3">Transporter</fullName>
    </submittedName>
</protein>
<gene>
    <name evidence="3" type="ORF">E6C55_19785</name>
</gene>
<keyword evidence="4" id="KW-1185">Reference proteome</keyword>
<feature type="region of interest" description="Disordered" evidence="1">
    <location>
        <begin position="1"/>
        <end position="20"/>
    </location>
</feature>
<organism evidence="3 4">
    <name type="scientific">Cohnella fermenti</name>
    <dbReference type="NCBI Taxonomy" id="2565925"/>
    <lineage>
        <taxon>Bacteria</taxon>
        <taxon>Bacillati</taxon>
        <taxon>Bacillota</taxon>
        <taxon>Bacilli</taxon>
        <taxon>Bacillales</taxon>
        <taxon>Paenibacillaceae</taxon>
        <taxon>Cohnella</taxon>
    </lineage>
</organism>
<sequence>MRGRTRASAKTRTTRTARTARTVRAIGAIRTARTAAGSAPAKRTPARRQATSGTARQAAVKRPAAARTARPRTAKRPASAKPRIRQSNAYELEVFRLVNEERTSRGIAALTLNSRLAELARLKSIDMRDNNYFSHTSPTYGTPQQMLDRFGVEYRAYAENIAAGQPTPADVVRVWMNSAGHRANILDPRFTDTGVGFVEGNSTSRYRTYWTQLFIQRP</sequence>
<dbReference type="PANTHER" id="PTHR31157">
    <property type="entry name" value="SCP DOMAIN-CONTAINING PROTEIN"/>
    <property type="match status" value="1"/>
</dbReference>
<evidence type="ECO:0000259" key="2">
    <source>
        <dbReference type="Pfam" id="PF00188"/>
    </source>
</evidence>
<comment type="caution">
    <text evidence="3">The sequence shown here is derived from an EMBL/GenBank/DDBJ whole genome shotgun (WGS) entry which is preliminary data.</text>
</comment>
<accession>A0A4S4BN31</accession>